<gene>
    <name evidence="2" type="ORF">CHIRRI_LOCUS7543</name>
</gene>
<name>A0A9N9WSX7_9DIPT</name>
<dbReference type="InterPro" id="IPR052807">
    <property type="entry name" value="Mito_transl_resp_regulator"/>
</dbReference>
<dbReference type="PANTHER" id="PTHR46406">
    <property type="entry name" value="NITRIC OXIDE-ASSOCIATED PROTEIN 1"/>
    <property type="match status" value="1"/>
</dbReference>
<sequence>MHLLLRNIRPFLVRNYHRKSVAALAAEINRDNVNSKYSEQLEKFKDRILFNSLLEVQKIKIRKLDEVTSSLVKRRLKQEDALGVVPLPVVLNQLCEEKPKEQDTEELDFKKQNKQVEFTVSSLPYSRFLKVQSSELKESQENEDKKVVPNNWLKDYELYDEAEDELQSEYGTPDPNFPVTNVACGGCGALLHCKDPSIPGYLPSEILTDLNKEELKTVHCQRCHFLSKYNTAISVSIKPEDYINIISSIKDQSALAIVMVDLLDFPCSIFPNLSNILGKTRPIFLVGNKVDLIPRDSQNYLDNVKQSLRSEALKMGFENKSIKHTALISAKTGYGVEELITKLHQIWKYKGNVYLIGCTNVGKSSLFNAFLRSDYCKSEATNLIQRATASPWPGTTLKMLKFPILRPSDFRVALRAQRLAGERSAKYLEDEYRRQEAKDRKSIKHATLIGHIGRTFEKIEEHSDPAAQSHTGGYAGKILTLNENEERYIQSKWCFDTPGVMHSDQILPQLTTDEILKVLPRHMIRARMFFMKPGMSLFIAGLARLDFIDVPKLTRAIVYSSLHLPVTICNTEDADDFYEKFLGSELLGVPITMNEERLSRWPKLEPLYDEIAIDGIDKHVSACDFVMSSAGWIGINLPKNTVGIFKPWIIGGKGVHVRKPSILLNGFNLRGHRIRDSPAYGIGDAYTFRKVFKKVNM</sequence>
<dbReference type="CDD" id="cd01855">
    <property type="entry name" value="YqeH"/>
    <property type="match status" value="1"/>
</dbReference>
<dbReference type="SUPFAM" id="SSF52540">
    <property type="entry name" value="P-loop containing nucleoside triphosphate hydrolases"/>
    <property type="match status" value="1"/>
</dbReference>
<dbReference type="GO" id="GO:0005525">
    <property type="term" value="F:GTP binding"/>
    <property type="evidence" value="ECO:0007669"/>
    <property type="project" value="InterPro"/>
</dbReference>
<dbReference type="PANTHER" id="PTHR46406:SF1">
    <property type="entry name" value="NITRIC OXIDE-ASSOCIATED PROTEIN 1"/>
    <property type="match status" value="1"/>
</dbReference>
<feature type="domain" description="G" evidence="1">
    <location>
        <begin position="353"/>
        <end position="405"/>
    </location>
</feature>
<accession>A0A9N9WSX7</accession>
<keyword evidence="3" id="KW-1185">Reference proteome</keyword>
<dbReference type="OrthoDB" id="1696305at2759"/>
<dbReference type="Gene3D" id="3.40.50.300">
    <property type="entry name" value="P-loop containing nucleotide triphosphate hydrolases"/>
    <property type="match status" value="1"/>
</dbReference>
<dbReference type="EMBL" id="OU895878">
    <property type="protein sequence ID" value="CAG9804661.1"/>
    <property type="molecule type" value="Genomic_DNA"/>
</dbReference>
<protein>
    <recommendedName>
        <fullName evidence="1">G domain-containing protein</fullName>
    </recommendedName>
</protein>
<reference evidence="2" key="2">
    <citation type="submission" date="2022-10" db="EMBL/GenBank/DDBJ databases">
        <authorList>
            <consortium name="ENA_rothamsted_submissions"/>
            <consortium name="culmorum"/>
            <person name="King R."/>
        </authorList>
    </citation>
    <scope>NUCLEOTIDE SEQUENCE</scope>
</reference>
<proteinExistence type="predicted"/>
<evidence type="ECO:0000313" key="3">
    <source>
        <dbReference type="Proteomes" id="UP001153620"/>
    </source>
</evidence>
<reference evidence="2" key="1">
    <citation type="submission" date="2022-01" db="EMBL/GenBank/DDBJ databases">
        <authorList>
            <person name="King R."/>
        </authorList>
    </citation>
    <scope>NUCLEOTIDE SEQUENCE</scope>
</reference>
<organism evidence="2 3">
    <name type="scientific">Chironomus riparius</name>
    <dbReference type="NCBI Taxonomy" id="315576"/>
    <lineage>
        <taxon>Eukaryota</taxon>
        <taxon>Metazoa</taxon>
        <taxon>Ecdysozoa</taxon>
        <taxon>Arthropoda</taxon>
        <taxon>Hexapoda</taxon>
        <taxon>Insecta</taxon>
        <taxon>Pterygota</taxon>
        <taxon>Neoptera</taxon>
        <taxon>Endopterygota</taxon>
        <taxon>Diptera</taxon>
        <taxon>Nematocera</taxon>
        <taxon>Chironomoidea</taxon>
        <taxon>Chironomidae</taxon>
        <taxon>Chironominae</taxon>
        <taxon>Chironomus</taxon>
    </lineage>
</organism>
<evidence type="ECO:0000313" key="2">
    <source>
        <dbReference type="EMBL" id="CAG9804661.1"/>
    </source>
</evidence>
<dbReference type="AlphaFoldDB" id="A0A9N9WSX7"/>
<dbReference type="InterPro" id="IPR006073">
    <property type="entry name" value="GTP-bd"/>
</dbReference>
<dbReference type="Proteomes" id="UP001153620">
    <property type="component" value="Chromosome 2"/>
</dbReference>
<dbReference type="InterPro" id="IPR027417">
    <property type="entry name" value="P-loop_NTPase"/>
</dbReference>
<evidence type="ECO:0000259" key="1">
    <source>
        <dbReference type="Pfam" id="PF01926"/>
    </source>
</evidence>
<dbReference type="Pfam" id="PF01926">
    <property type="entry name" value="MMR_HSR1"/>
    <property type="match status" value="1"/>
</dbReference>